<dbReference type="PANTHER" id="PTHR42698:SF1">
    <property type="entry name" value="GTPASE ERA, MITOCHONDRIAL"/>
    <property type="match status" value="1"/>
</dbReference>
<dbReference type="InterPro" id="IPR004044">
    <property type="entry name" value="KH_dom_type_2"/>
</dbReference>
<keyword evidence="6" id="KW-0963">Cytoplasm</keyword>
<keyword evidence="6" id="KW-0699">rRNA-binding</keyword>
<dbReference type="PANTHER" id="PTHR42698">
    <property type="entry name" value="GTPASE ERA"/>
    <property type="match status" value="1"/>
</dbReference>
<dbReference type="NCBIfam" id="TIGR00231">
    <property type="entry name" value="small_GTP"/>
    <property type="match status" value="1"/>
</dbReference>
<feature type="region of interest" description="G3" evidence="7">
    <location>
        <begin position="57"/>
        <end position="60"/>
    </location>
</feature>
<dbReference type="Gene3D" id="3.40.50.300">
    <property type="entry name" value="P-loop containing nucleotide triphosphate hydrolases"/>
    <property type="match status" value="1"/>
</dbReference>
<dbReference type="RefSeq" id="WP_281000943.1">
    <property type="nucleotide sequence ID" value="NZ_CP069362.1"/>
</dbReference>
<evidence type="ECO:0000259" key="9">
    <source>
        <dbReference type="PROSITE" id="PS50823"/>
    </source>
</evidence>
<name>A0ABY8PTP4_9BACT</name>
<protein>
    <recommendedName>
        <fullName evidence="2 6">GTPase Era</fullName>
    </recommendedName>
</protein>
<comment type="subunit">
    <text evidence="6">Monomer.</text>
</comment>
<evidence type="ECO:0000256" key="1">
    <source>
        <dbReference type="ARBA" id="ARBA00007921"/>
    </source>
</evidence>
<dbReference type="SUPFAM" id="SSF54814">
    <property type="entry name" value="Prokaryotic type KH domain (KH-domain type II)"/>
    <property type="match status" value="1"/>
</dbReference>
<feature type="domain" description="Era-type G" evidence="10">
    <location>
        <begin position="2"/>
        <end position="173"/>
    </location>
</feature>
<keyword evidence="4 6" id="KW-0694">RNA-binding</keyword>
<feature type="binding site" evidence="6">
    <location>
        <begin position="119"/>
        <end position="122"/>
    </location>
    <ligand>
        <name>GTP</name>
        <dbReference type="ChEBI" id="CHEBI:37565"/>
    </ligand>
</feature>
<dbReference type="Pfam" id="PF07650">
    <property type="entry name" value="KH_2"/>
    <property type="match status" value="1"/>
</dbReference>
<evidence type="ECO:0000256" key="8">
    <source>
        <dbReference type="RuleBase" id="RU003761"/>
    </source>
</evidence>
<dbReference type="CDD" id="cd04163">
    <property type="entry name" value="Era"/>
    <property type="match status" value="1"/>
</dbReference>
<proteinExistence type="inferred from homology"/>
<evidence type="ECO:0000256" key="2">
    <source>
        <dbReference type="ARBA" id="ARBA00020484"/>
    </source>
</evidence>
<comment type="function">
    <text evidence="6">An essential GTPase that binds both GDP and GTP, with rapid nucleotide exchange. Plays a role in 16S rRNA processing and 30S ribosomal subunit biogenesis and possibly also in cell cycle regulation and energy metabolism.</text>
</comment>
<evidence type="ECO:0000313" key="12">
    <source>
        <dbReference type="Proteomes" id="UP001232493"/>
    </source>
</evidence>
<dbReference type="InterPro" id="IPR015946">
    <property type="entry name" value="KH_dom-like_a/b"/>
</dbReference>
<keyword evidence="12" id="KW-1185">Reference proteome</keyword>
<feature type="region of interest" description="G1" evidence="7">
    <location>
        <begin position="10"/>
        <end position="17"/>
    </location>
</feature>
<keyword evidence="6" id="KW-0690">Ribosome biogenesis</keyword>
<gene>
    <name evidence="6 11" type="primary">era</name>
    <name evidence="11" type="ORF">JRV97_05495</name>
</gene>
<feature type="region of interest" description="G5" evidence="7">
    <location>
        <begin position="152"/>
        <end position="154"/>
    </location>
</feature>
<keyword evidence="3 6" id="KW-0547">Nucleotide-binding</keyword>
<keyword evidence="6" id="KW-1003">Cell membrane</keyword>
<dbReference type="PROSITE" id="PS50823">
    <property type="entry name" value="KH_TYPE_2"/>
    <property type="match status" value="1"/>
</dbReference>
<dbReference type="InterPro" id="IPR006073">
    <property type="entry name" value="GTP-bd"/>
</dbReference>
<dbReference type="NCBIfam" id="NF000908">
    <property type="entry name" value="PRK00089.1"/>
    <property type="match status" value="1"/>
</dbReference>
<keyword evidence="5 6" id="KW-0342">GTP-binding</keyword>
<accession>A0ABY8PTP4</accession>
<comment type="subcellular location">
    <subcellularLocation>
        <location evidence="6">Cytoplasm</location>
    </subcellularLocation>
    <subcellularLocation>
        <location evidence="6">Cell membrane</location>
        <topology evidence="6">Peripheral membrane protein</topology>
    </subcellularLocation>
</comment>
<dbReference type="EMBL" id="CP069362">
    <property type="protein sequence ID" value="WGS66004.1"/>
    <property type="molecule type" value="Genomic_DNA"/>
</dbReference>
<dbReference type="SUPFAM" id="SSF52540">
    <property type="entry name" value="P-loop containing nucleoside triphosphate hydrolases"/>
    <property type="match status" value="1"/>
</dbReference>
<sequence>MKSGFVAVAGKPNVGKSTLINALMKKKVVIVSDKPQTTRNRINCVLTTPEAQVVLVDTPGIHKPLHKFGEYMVKIAVNALKGQDLILFLIDPIDKVRESDLNIARIIKESKIPAILIINKIDAATPEQINEAKNRIKTVLDENSNIVAEFEISALTGHNLTELLQKIIEVLPEGPQYYPEDMTTDRPLAFMISEIVREKIFHLTSQEIPHSTAVVVEEIKDKEDLVYIRAEIYVERQSQKGIIIGQKGRMIKKIGMLARKDLEILLDDKIYLDLYVKVKDKWRQKDSIILNTIGMKEDLE</sequence>
<dbReference type="PROSITE" id="PS51713">
    <property type="entry name" value="G_ERA"/>
    <property type="match status" value="1"/>
</dbReference>
<feature type="binding site" evidence="6">
    <location>
        <begin position="10"/>
        <end position="17"/>
    </location>
    <ligand>
        <name>GTP</name>
        <dbReference type="ChEBI" id="CHEBI:37565"/>
    </ligand>
</feature>
<evidence type="ECO:0000256" key="4">
    <source>
        <dbReference type="ARBA" id="ARBA00022884"/>
    </source>
</evidence>
<evidence type="ECO:0000313" key="11">
    <source>
        <dbReference type="EMBL" id="WGS66004.1"/>
    </source>
</evidence>
<organism evidence="11 12">
    <name type="scientific">Marinitoga aeolica</name>
    <dbReference type="NCBI Taxonomy" id="2809031"/>
    <lineage>
        <taxon>Bacteria</taxon>
        <taxon>Thermotogati</taxon>
        <taxon>Thermotogota</taxon>
        <taxon>Thermotogae</taxon>
        <taxon>Petrotogales</taxon>
        <taxon>Petrotogaceae</taxon>
        <taxon>Marinitoga</taxon>
    </lineage>
</organism>
<dbReference type="InterPro" id="IPR027417">
    <property type="entry name" value="P-loop_NTPase"/>
</dbReference>
<dbReference type="Proteomes" id="UP001232493">
    <property type="component" value="Chromosome"/>
</dbReference>
<dbReference type="InterPro" id="IPR005225">
    <property type="entry name" value="Small_GTP-bd"/>
</dbReference>
<feature type="binding site" evidence="6">
    <location>
        <begin position="57"/>
        <end position="61"/>
    </location>
    <ligand>
        <name>GTP</name>
        <dbReference type="ChEBI" id="CHEBI:37565"/>
    </ligand>
</feature>
<comment type="similarity">
    <text evidence="1 6 7 8">Belongs to the TRAFAC class TrmE-Era-EngA-EngB-Septin-like GTPase superfamily. Era GTPase family.</text>
</comment>
<evidence type="ECO:0000259" key="10">
    <source>
        <dbReference type="PROSITE" id="PS51713"/>
    </source>
</evidence>
<evidence type="ECO:0000256" key="5">
    <source>
        <dbReference type="ARBA" id="ARBA00023134"/>
    </source>
</evidence>
<evidence type="ECO:0000256" key="7">
    <source>
        <dbReference type="PROSITE-ProRule" id="PRU01050"/>
    </source>
</evidence>
<dbReference type="HAMAP" id="MF_00367">
    <property type="entry name" value="GTPase_Era"/>
    <property type="match status" value="1"/>
</dbReference>
<dbReference type="Gene3D" id="3.30.300.20">
    <property type="match status" value="1"/>
</dbReference>
<evidence type="ECO:0000256" key="3">
    <source>
        <dbReference type="ARBA" id="ARBA00022741"/>
    </source>
</evidence>
<feature type="region of interest" description="G4" evidence="7">
    <location>
        <begin position="119"/>
        <end position="122"/>
    </location>
</feature>
<dbReference type="NCBIfam" id="TIGR00436">
    <property type="entry name" value="era"/>
    <property type="match status" value="1"/>
</dbReference>
<dbReference type="InterPro" id="IPR005662">
    <property type="entry name" value="GTPase_Era-like"/>
</dbReference>
<evidence type="ECO:0000256" key="6">
    <source>
        <dbReference type="HAMAP-Rule" id="MF_00367"/>
    </source>
</evidence>
<dbReference type="CDD" id="cd22534">
    <property type="entry name" value="KH-II_Era"/>
    <property type="match status" value="1"/>
</dbReference>
<dbReference type="InterPro" id="IPR030388">
    <property type="entry name" value="G_ERA_dom"/>
</dbReference>
<reference evidence="11 12" key="1">
    <citation type="submission" date="2021-02" db="EMBL/GenBank/DDBJ databases">
        <title>Characterization of Marinitoga sp. nov. str. BP5-C20A.</title>
        <authorList>
            <person name="Erauso G."/>
            <person name="Postec A."/>
        </authorList>
    </citation>
    <scope>NUCLEOTIDE SEQUENCE [LARGE SCALE GENOMIC DNA]</scope>
    <source>
        <strain evidence="11 12">BP5-C20A</strain>
    </source>
</reference>
<dbReference type="Pfam" id="PF01926">
    <property type="entry name" value="MMR_HSR1"/>
    <property type="match status" value="1"/>
</dbReference>
<dbReference type="InterPro" id="IPR009019">
    <property type="entry name" value="KH_sf_prok-type"/>
</dbReference>
<feature type="region of interest" description="G2" evidence="7">
    <location>
        <begin position="36"/>
        <end position="40"/>
    </location>
</feature>
<feature type="domain" description="KH type-2" evidence="9">
    <location>
        <begin position="196"/>
        <end position="280"/>
    </location>
</feature>
<keyword evidence="6" id="KW-0472">Membrane</keyword>